<feature type="region of interest" description="Disordered" evidence="1">
    <location>
        <begin position="127"/>
        <end position="180"/>
    </location>
</feature>
<gene>
    <name evidence="2" type="ORF">Q9L58_008741</name>
</gene>
<accession>A0ABR3G9D0</accession>
<evidence type="ECO:0000313" key="2">
    <source>
        <dbReference type="EMBL" id="KAL0632380.1"/>
    </source>
</evidence>
<dbReference type="Proteomes" id="UP001447188">
    <property type="component" value="Unassembled WGS sequence"/>
</dbReference>
<name>A0ABR3G9D0_9PEZI</name>
<proteinExistence type="predicted"/>
<organism evidence="2 3">
    <name type="scientific">Discina gigas</name>
    <dbReference type="NCBI Taxonomy" id="1032678"/>
    <lineage>
        <taxon>Eukaryota</taxon>
        <taxon>Fungi</taxon>
        <taxon>Dikarya</taxon>
        <taxon>Ascomycota</taxon>
        <taxon>Pezizomycotina</taxon>
        <taxon>Pezizomycetes</taxon>
        <taxon>Pezizales</taxon>
        <taxon>Discinaceae</taxon>
        <taxon>Discina</taxon>
    </lineage>
</organism>
<evidence type="ECO:0000256" key="1">
    <source>
        <dbReference type="SAM" id="MobiDB-lite"/>
    </source>
</evidence>
<dbReference type="EMBL" id="JBBBZM010000172">
    <property type="protein sequence ID" value="KAL0632380.1"/>
    <property type="molecule type" value="Genomic_DNA"/>
</dbReference>
<feature type="compositionally biased region" description="Polar residues" evidence="1">
    <location>
        <begin position="262"/>
        <end position="278"/>
    </location>
</feature>
<reference evidence="2 3" key="1">
    <citation type="submission" date="2024-02" db="EMBL/GenBank/DDBJ databases">
        <title>Discinaceae phylogenomics.</title>
        <authorList>
            <person name="Dirks A.C."/>
            <person name="James T.Y."/>
        </authorList>
    </citation>
    <scope>NUCLEOTIDE SEQUENCE [LARGE SCALE GENOMIC DNA]</scope>
    <source>
        <strain evidence="2 3">ACD0624</strain>
    </source>
</reference>
<feature type="compositionally biased region" description="Basic and acidic residues" evidence="1">
    <location>
        <begin position="151"/>
        <end position="161"/>
    </location>
</feature>
<evidence type="ECO:0000313" key="3">
    <source>
        <dbReference type="Proteomes" id="UP001447188"/>
    </source>
</evidence>
<comment type="caution">
    <text evidence="2">The sequence shown here is derived from an EMBL/GenBank/DDBJ whole genome shotgun (WGS) entry which is preliminary data.</text>
</comment>
<protein>
    <submittedName>
        <fullName evidence="2">Uncharacterized protein</fullName>
    </submittedName>
</protein>
<sequence>MAPPSTTSPLSPIVIPAVQIPPHFTTRGDGLLHDSHARETIPALRFLLLSTPRLLENKGKPKSWWRAQCLLYGLDAPEKRTVQELRDTLELALLKGELQVPAAMAQLEQKERGKFRKLNAQVRDATGVGAPAPAPAAAPEKKSKVGKVTVKKKDLPKDPLKTVKNAGKVTKSKPGKKAAPLKNDAVTINLTVNMASAAAAAADSAAPAPARRRAAAKKAQPEVAAEKPPPKVRAKKAAGTAQPKPRAEKKPKAGASDPNYFELNTMQAEPEQAISQQPRRGRGGAPKAQSKAAPVKKEPGAPKTKQTARYPTRGGTGAKVVRMKKEKESPVWGEREDEDGDATMVDGIPEFDDDPRYSDQYNSDEYQWGHNVAY</sequence>
<feature type="region of interest" description="Disordered" evidence="1">
    <location>
        <begin position="209"/>
        <end position="362"/>
    </location>
</feature>
<keyword evidence="3" id="KW-1185">Reference proteome</keyword>